<gene>
    <name evidence="2" type="ORF">AK812_SmicGene34501</name>
</gene>
<protein>
    <submittedName>
        <fullName evidence="2">Uncharacterized protein</fullName>
    </submittedName>
</protein>
<accession>A0A1Q9CNV4</accession>
<name>A0A1Q9CNV4_SYMMI</name>
<comment type="caution">
    <text evidence="2">The sequence shown here is derived from an EMBL/GenBank/DDBJ whole genome shotgun (WGS) entry which is preliminary data.</text>
</comment>
<dbReference type="OrthoDB" id="10544813at2759"/>
<organism evidence="2 3">
    <name type="scientific">Symbiodinium microadriaticum</name>
    <name type="common">Dinoflagellate</name>
    <name type="synonym">Zooxanthella microadriatica</name>
    <dbReference type="NCBI Taxonomy" id="2951"/>
    <lineage>
        <taxon>Eukaryota</taxon>
        <taxon>Sar</taxon>
        <taxon>Alveolata</taxon>
        <taxon>Dinophyceae</taxon>
        <taxon>Suessiales</taxon>
        <taxon>Symbiodiniaceae</taxon>
        <taxon>Symbiodinium</taxon>
    </lineage>
</organism>
<proteinExistence type="predicted"/>
<evidence type="ECO:0000313" key="3">
    <source>
        <dbReference type="Proteomes" id="UP000186817"/>
    </source>
</evidence>
<evidence type="ECO:0000256" key="1">
    <source>
        <dbReference type="SAM" id="MobiDB-lite"/>
    </source>
</evidence>
<sequence length="117" mass="13064">MPDSRRPAQLNPHKEIRCDLLKAGALRVYLWVLLCQLSGLRQGGVVLEIAVFQDQPQELVQVATNYLNQDEEDQEEPDVEDEEEADSEVEADFALGGQSVTTLATAERRRLIFGPLG</sequence>
<keyword evidence="3" id="KW-1185">Reference proteome</keyword>
<feature type="region of interest" description="Disordered" evidence="1">
    <location>
        <begin position="69"/>
        <end position="91"/>
    </location>
</feature>
<evidence type="ECO:0000313" key="2">
    <source>
        <dbReference type="EMBL" id="OLP84608.1"/>
    </source>
</evidence>
<dbReference type="Proteomes" id="UP000186817">
    <property type="component" value="Unassembled WGS sequence"/>
</dbReference>
<dbReference type="EMBL" id="LSRX01001029">
    <property type="protein sequence ID" value="OLP84608.1"/>
    <property type="molecule type" value="Genomic_DNA"/>
</dbReference>
<reference evidence="2 3" key="1">
    <citation type="submission" date="2016-02" db="EMBL/GenBank/DDBJ databases">
        <title>Genome analysis of coral dinoflagellate symbionts highlights evolutionary adaptations to a symbiotic lifestyle.</title>
        <authorList>
            <person name="Aranda M."/>
            <person name="Li Y."/>
            <person name="Liew Y.J."/>
            <person name="Baumgarten S."/>
            <person name="Simakov O."/>
            <person name="Wilson M."/>
            <person name="Piel J."/>
            <person name="Ashoor H."/>
            <person name="Bougouffa S."/>
            <person name="Bajic V.B."/>
            <person name="Ryu T."/>
            <person name="Ravasi T."/>
            <person name="Bayer T."/>
            <person name="Micklem G."/>
            <person name="Kim H."/>
            <person name="Bhak J."/>
            <person name="Lajeunesse T.C."/>
            <person name="Voolstra C.R."/>
        </authorList>
    </citation>
    <scope>NUCLEOTIDE SEQUENCE [LARGE SCALE GENOMIC DNA]</scope>
    <source>
        <strain evidence="2 3">CCMP2467</strain>
    </source>
</reference>
<dbReference type="AlphaFoldDB" id="A0A1Q9CNV4"/>